<keyword evidence="5" id="KW-0694">RNA-binding</keyword>
<evidence type="ECO:0000313" key="10">
    <source>
        <dbReference type="Proteomes" id="UP000178892"/>
    </source>
</evidence>
<dbReference type="Proteomes" id="UP000178892">
    <property type="component" value="Unassembled WGS sequence"/>
</dbReference>
<evidence type="ECO:0000256" key="4">
    <source>
        <dbReference type="ARBA" id="ARBA00022845"/>
    </source>
</evidence>
<keyword evidence="4" id="KW-0810">Translation regulation</keyword>
<dbReference type="InterPro" id="IPR005878">
    <property type="entry name" value="Ribosom_uL1_bac-type"/>
</dbReference>
<keyword evidence="7 8" id="KW-0687">Ribonucleoprotein</keyword>
<dbReference type="GO" id="GO:0019843">
    <property type="term" value="F:rRNA binding"/>
    <property type="evidence" value="ECO:0007669"/>
    <property type="project" value="UniProtKB-KW"/>
</dbReference>
<dbReference type="PANTHER" id="PTHR36427">
    <property type="entry name" value="54S RIBOSOMAL PROTEIN L1, MITOCHONDRIAL"/>
    <property type="match status" value="1"/>
</dbReference>
<dbReference type="SUPFAM" id="SSF56808">
    <property type="entry name" value="Ribosomal protein L1"/>
    <property type="match status" value="1"/>
</dbReference>
<comment type="similarity">
    <text evidence="1 8">Belongs to the universal ribosomal protein uL1 family.</text>
</comment>
<comment type="caution">
    <text evidence="9">The sequence shown here is derived from an EMBL/GenBank/DDBJ whole genome shotgun (WGS) entry which is preliminary data.</text>
</comment>
<dbReference type="GO" id="GO:0006412">
    <property type="term" value="P:translation"/>
    <property type="evidence" value="ECO:0007669"/>
    <property type="project" value="InterPro"/>
</dbReference>
<dbReference type="InterPro" id="IPR023673">
    <property type="entry name" value="Ribosomal_uL1_CS"/>
</dbReference>
<organism evidence="9 10">
    <name type="scientific">Candidatus Doudnabacteria bacterium RIFCSPHIGHO2_01_FULL_46_24</name>
    <dbReference type="NCBI Taxonomy" id="1817825"/>
    <lineage>
        <taxon>Bacteria</taxon>
        <taxon>Candidatus Doudnaibacteriota</taxon>
    </lineage>
</organism>
<accession>A0A1F5NU55</accession>
<proteinExistence type="inferred from homology"/>
<evidence type="ECO:0000256" key="6">
    <source>
        <dbReference type="ARBA" id="ARBA00022980"/>
    </source>
</evidence>
<dbReference type="InterPro" id="IPR023674">
    <property type="entry name" value="Ribosomal_uL1-like"/>
</dbReference>
<dbReference type="PANTHER" id="PTHR36427:SF3">
    <property type="entry name" value="LARGE RIBOSOMAL SUBUNIT PROTEIN UL1M"/>
    <property type="match status" value="1"/>
</dbReference>
<dbReference type="GO" id="GO:0003735">
    <property type="term" value="F:structural constituent of ribosome"/>
    <property type="evidence" value="ECO:0007669"/>
    <property type="project" value="InterPro"/>
</dbReference>
<dbReference type="Pfam" id="PF00687">
    <property type="entry name" value="Ribosomal_L1"/>
    <property type="match status" value="1"/>
</dbReference>
<protein>
    <recommendedName>
        <fullName evidence="8">Ribosomal protein</fullName>
    </recommendedName>
</protein>
<gene>
    <name evidence="9" type="ORF">A2720_01015</name>
</gene>
<dbReference type="GO" id="GO:0015934">
    <property type="term" value="C:large ribosomal subunit"/>
    <property type="evidence" value="ECO:0007669"/>
    <property type="project" value="InterPro"/>
</dbReference>
<sequence>MSNMGKRIENAKKEIDLSTLYEPAEAIALAKKTAGTKFTGNVEVHTSLGIDPKQTDQTIRATVSLPHGTGKTRKIAVFKGAEGEELIKKIKETGRVDFDVAIAEPAMMPKLAQIAKILGPKGLMPNPKSGTVTPDTAKAAEEFATGKIEFKNDDSGNVHLILGKTNFEDEKLLANFQTFIDALRSIRPASLKREFILSVAVHATMGPSIRVKI</sequence>
<evidence type="ECO:0000256" key="2">
    <source>
        <dbReference type="ARBA" id="ARBA00022491"/>
    </source>
</evidence>
<keyword evidence="3" id="KW-0699">rRNA-binding</keyword>
<dbReference type="PIRSF" id="PIRSF002155">
    <property type="entry name" value="Ribosomal_L1"/>
    <property type="match status" value="1"/>
</dbReference>
<evidence type="ECO:0000256" key="1">
    <source>
        <dbReference type="ARBA" id="ARBA00010531"/>
    </source>
</evidence>
<dbReference type="InterPro" id="IPR016095">
    <property type="entry name" value="Ribosomal_uL1_3-a/b-sand"/>
</dbReference>
<evidence type="ECO:0000256" key="7">
    <source>
        <dbReference type="ARBA" id="ARBA00023274"/>
    </source>
</evidence>
<dbReference type="InterPro" id="IPR028364">
    <property type="entry name" value="Ribosomal_uL1/biogenesis"/>
</dbReference>
<dbReference type="STRING" id="1817825.A2720_01015"/>
<dbReference type="InterPro" id="IPR002143">
    <property type="entry name" value="Ribosomal_uL1"/>
</dbReference>
<keyword evidence="6 8" id="KW-0689">Ribosomal protein</keyword>
<keyword evidence="2" id="KW-0678">Repressor</keyword>
<evidence type="ECO:0000256" key="5">
    <source>
        <dbReference type="ARBA" id="ARBA00022884"/>
    </source>
</evidence>
<dbReference type="AlphaFoldDB" id="A0A1F5NU55"/>
<dbReference type="NCBIfam" id="TIGR01169">
    <property type="entry name" value="rplA_bact"/>
    <property type="match status" value="1"/>
</dbReference>
<reference evidence="9 10" key="1">
    <citation type="journal article" date="2016" name="Nat. Commun.">
        <title>Thousands of microbial genomes shed light on interconnected biogeochemical processes in an aquifer system.</title>
        <authorList>
            <person name="Anantharaman K."/>
            <person name="Brown C.T."/>
            <person name="Hug L.A."/>
            <person name="Sharon I."/>
            <person name="Castelle C.J."/>
            <person name="Probst A.J."/>
            <person name="Thomas B.C."/>
            <person name="Singh A."/>
            <person name="Wilkins M.J."/>
            <person name="Karaoz U."/>
            <person name="Brodie E.L."/>
            <person name="Williams K.H."/>
            <person name="Hubbard S.S."/>
            <person name="Banfield J.F."/>
        </authorList>
    </citation>
    <scope>NUCLEOTIDE SEQUENCE [LARGE SCALE GENOMIC DNA]</scope>
</reference>
<evidence type="ECO:0000313" key="9">
    <source>
        <dbReference type="EMBL" id="OGE81104.1"/>
    </source>
</evidence>
<name>A0A1F5NU55_9BACT</name>
<dbReference type="PROSITE" id="PS01199">
    <property type="entry name" value="RIBOSOMAL_L1"/>
    <property type="match status" value="1"/>
</dbReference>
<evidence type="ECO:0000256" key="8">
    <source>
        <dbReference type="RuleBase" id="RU000659"/>
    </source>
</evidence>
<dbReference type="CDD" id="cd00403">
    <property type="entry name" value="Ribosomal_L1"/>
    <property type="match status" value="1"/>
</dbReference>
<dbReference type="Gene3D" id="3.40.50.790">
    <property type="match status" value="1"/>
</dbReference>
<dbReference type="EMBL" id="MFEL01000010">
    <property type="protein sequence ID" value="OGE81104.1"/>
    <property type="molecule type" value="Genomic_DNA"/>
</dbReference>
<dbReference type="GO" id="GO:0006417">
    <property type="term" value="P:regulation of translation"/>
    <property type="evidence" value="ECO:0007669"/>
    <property type="project" value="UniProtKB-KW"/>
</dbReference>
<dbReference type="Gene3D" id="3.30.190.20">
    <property type="match status" value="1"/>
</dbReference>
<evidence type="ECO:0000256" key="3">
    <source>
        <dbReference type="ARBA" id="ARBA00022730"/>
    </source>
</evidence>